<dbReference type="GO" id="GO:0005737">
    <property type="term" value="C:cytoplasm"/>
    <property type="evidence" value="ECO:0007669"/>
    <property type="project" value="UniProtKB-SubCell"/>
</dbReference>
<keyword evidence="5" id="KW-1185">Reference proteome</keyword>
<dbReference type="EMBL" id="AP014936">
    <property type="protein sequence ID" value="BAU47496.1"/>
    <property type="molecule type" value="Genomic_DNA"/>
</dbReference>
<keyword evidence="3" id="KW-0808">Transferase</keyword>
<evidence type="ECO:0000313" key="4">
    <source>
        <dbReference type="EMBL" id="BAU47496.1"/>
    </source>
</evidence>
<evidence type="ECO:0000256" key="3">
    <source>
        <dbReference type="PIRNR" id="PIRNR006223"/>
    </source>
</evidence>
<dbReference type="SUPFAM" id="SSF69721">
    <property type="entry name" value="DsrC, the gamma subunit of dissimilatory sulfite reductase"/>
    <property type="match status" value="1"/>
</dbReference>
<evidence type="ECO:0000313" key="5">
    <source>
        <dbReference type="Proteomes" id="UP000218899"/>
    </source>
</evidence>
<dbReference type="Proteomes" id="UP000218899">
    <property type="component" value="Chromosome"/>
</dbReference>
<name>A0A1B4V1X4_9GAMM</name>
<protein>
    <recommendedName>
        <fullName evidence="3">Sulfurtransferase</fullName>
        <ecNumber evidence="3">2.8.1.-</ecNumber>
    </recommendedName>
</protein>
<sequence length="114" mass="13251">MDLDVGGRPVRTDEQGYLLDPEDWSEDFAERTAARDGIALYDDHWGLILYFREHYQATGLVPTMHMLVRTLGRHHGAHFHDEKTYQRFLYRLFPSDPVRELCKLAGLPKPPPDT</sequence>
<comment type="subcellular location">
    <subcellularLocation>
        <location evidence="1">Cytoplasm</location>
    </subcellularLocation>
</comment>
<dbReference type="GO" id="GO:0002143">
    <property type="term" value="P:tRNA wobble position uridine thiolation"/>
    <property type="evidence" value="ECO:0007669"/>
    <property type="project" value="TreeGrafter"/>
</dbReference>
<dbReference type="GO" id="GO:0016740">
    <property type="term" value="F:transferase activity"/>
    <property type="evidence" value="ECO:0007669"/>
    <property type="project" value="UniProtKB-KW"/>
</dbReference>
<comment type="similarity">
    <text evidence="3">Belongs to the dsrC/tusE family.</text>
</comment>
<reference evidence="4 5" key="1">
    <citation type="submission" date="2015-08" db="EMBL/GenBank/DDBJ databases">
        <title>Complete genome sequence of Sulfurifustis variabilis.</title>
        <authorList>
            <person name="Miura A."/>
            <person name="Kojima H."/>
            <person name="Fukui M."/>
        </authorList>
    </citation>
    <scope>NUCLEOTIDE SEQUENCE [LARGE SCALE GENOMIC DNA]</scope>
    <source>
        <strain evidence="5">skN76</strain>
    </source>
</reference>
<dbReference type="OrthoDB" id="9786347at2"/>
<dbReference type="EC" id="2.8.1.-" evidence="3"/>
<dbReference type="PIRSF" id="PIRSF006223">
    <property type="entry name" value="DsrC_TusE"/>
    <property type="match status" value="1"/>
</dbReference>
<dbReference type="PANTHER" id="PTHR37010:SF1">
    <property type="entry name" value="SULFURTRANSFERASE TUSE"/>
    <property type="match status" value="1"/>
</dbReference>
<dbReference type="KEGG" id="sva:SVA_0917"/>
<dbReference type="InterPro" id="IPR043163">
    <property type="entry name" value="DsrC-like_N"/>
</dbReference>
<dbReference type="AlphaFoldDB" id="A0A1B4V1X4"/>
<organism evidence="4 5">
    <name type="scientific">Sulfurifustis variabilis</name>
    <dbReference type="NCBI Taxonomy" id="1675686"/>
    <lineage>
        <taxon>Bacteria</taxon>
        <taxon>Pseudomonadati</taxon>
        <taxon>Pseudomonadota</taxon>
        <taxon>Gammaproteobacteria</taxon>
        <taxon>Acidiferrobacterales</taxon>
        <taxon>Acidiferrobacteraceae</taxon>
        <taxon>Sulfurifustis</taxon>
    </lineage>
</organism>
<dbReference type="InterPro" id="IPR025526">
    <property type="entry name" value="DsrC-like_dom_sf"/>
</dbReference>
<proteinExistence type="inferred from homology"/>
<dbReference type="NCBIfam" id="TIGR03342">
    <property type="entry name" value="dsrC_tusE_dsvC"/>
    <property type="match status" value="1"/>
</dbReference>
<accession>A0A1B4V1X4</accession>
<dbReference type="GO" id="GO:0097163">
    <property type="term" value="F:sulfur carrier activity"/>
    <property type="evidence" value="ECO:0007669"/>
    <property type="project" value="TreeGrafter"/>
</dbReference>
<evidence type="ECO:0000256" key="2">
    <source>
        <dbReference type="ARBA" id="ARBA00022490"/>
    </source>
</evidence>
<gene>
    <name evidence="4" type="ORF">SVA_0917</name>
</gene>
<dbReference type="InterPro" id="IPR042072">
    <property type="entry name" value="DsrC-like_C"/>
</dbReference>
<evidence type="ECO:0000256" key="1">
    <source>
        <dbReference type="ARBA" id="ARBA00004496"/>
    </source>
</evidence>
<dbReference type="Gene3D" id="1.10.10.370">
    <property type="entry name" value="DsrC-like protein, C-terminal domain"/>
    <property type="match status" value="1"/>
</dbReference>
<dbReference type="RefSeq" id="WP_096459390.1">
    <property type="nucleotide sequence ID" value="NZ_AP014936.1"/>
</dbReference>
<dbReference type="PANTHER" id="PTHR37010">
    <property type="entry name" value="SULFURTRANSFERASE TUSE"/>
    <property type="match status" value="1"/>
</dbReference>
<dbReference type="Pfam" id="PF04358">
    <property type="entry name" value="DsrC"/>
    <property type="match status" value="1"/>
</dbReference>
<keyword evidence="2" id="KW-0963">Cytoplasm</keyword>
<dbReference type="Gene3D" id="3.30.1420.10">
    <property type="match status" value="1"/>
</dbReference>
<comment type="function">
    <text evidence="3">Part of a sulfur-relay system.</text>
</comment>
<dbReference type="InterPro" id="IPR007453">
    <property type="entry name" value="DsrC/TusE"/>
</dbReference>